<accession>A0A0A7PNL6</accession>
<evidence type="ECO:0000259" key="1">
    <source>
        <dbReference type="PROSITE" id="PS51819"/>
    </source>
</evidence>
<dbReference type="KEGG" id="sphk:SKP52_13120"/>
<dbReference type="InterPro" id="IPR029068">
    <property type="entry name" value="Glyas_Bleomycin-R_OHBP_Dase"/>
</dbReference>
<dbReference type="OrthoDB" id="9804907at2"/>
<dbReference type="Pfam" id="PF00903">
    <property type="entry name" value="Glyoxalase"/>
    <property type="match status" value="1"/>
</dbReference>
<dbReference type="HOGENOM" id="CLU_131565_0_1_5"/>
<reference evidence="2 3" key="1">
    <citation type="journal article" date="2015" name="Int. J. Syst. Evol. Microbiol.">
        <title>Description of Sphingopyxis fribergensis sp. nov. - a soil bacterium with the ability to degrade styrene and phenylacetic acid.</title>
        <authorList>
            <person name="Oelschlagel M."/>
            <person name="Ruckert C."/>
            <person name="Kalinowski J."/>
            <person name="Schmidt G."/>
            <person name="Schlomann M."/>
            <person name="Tischler D."/>
        </authorList>
    </citation>
    <scope>NUCLEOTIDE SEQUENCE [LARGE SCALE GENOMIC DNA]</scope>
    <source>
        <strain evidence="2 3">Kp5.2</strain>
    </source>
</reference>
<dbReference type="InterPro" id="IPR004360">
    <property type="entry name" value="Glyas_Fos-R_dOase_dom"/>
</dbReference>
<dbReference type="InterPro" id="IPR037523">
    <property type="entry name" value="VOC_core"/>
</dbReference>
<dbReference type="AlphaFoldDB" id="A0A0A7PNL6"/>
<evidence type="ECO:0000313" key="3">
    <source>
        <dbReference type="Proteomes" id="UP000030907"/>
    </source>
</evidence>
<name>A0A0A7PNL6_9SPHN</name>
<gene>
    <name evidence="2" type="ORF">SKP52_13120</name>
</gene>
<feature type="domain" description="VOC" evidence="1">
    <location>
        <begin position="5"/>
        <end position="124"/>
    </location>
</feature>
<dbReference type="SUPFAM" id="SSF54593">
    <property type="entry name" value="Glyoxalase/Bleomycin resistance protein/Dihydroxybiphenyl dioxygenase"/>
    <property type="match status" value="1"/>
</dbReference>
<sequence>MFKDYASSAIVPSSDLVRAKAFYGEVLGLPLIADHGVGLVFGTGATKLNVYLSDYARSNRANAVVWSVGDEIKRIAADLRAKGVTLDEYPDGYDTVIDGIHTRGTLSVIWFRDPDDNILHVSSGSAN</sequence>
<dbReference type="EMBL" id="CP009122">
    <property type="protein sequence ID" value="AJA09512.1"/>
    <property type="molecule type" value="Genomic_DNA"/>
</dbReference>
<dbReference type="STRING" id="1515612.SKP52_13120"/>
<evidence type="ECO:0000313" key="2">
    <source>
        <dbReference type="EMBL" id="AJA09512.1"/>
    </source>
</evidence>
<protein>
    <recommendedName>
        <fullName evidence="1">VOC domain-containing protein</fullName>
    </recommendedName>
</protein>
<dbReference type="PROSITE" id="PS51819">
    <property type="entry name" value="VOC"/>
    <property type="match status" value="1"/>
</dbReference>
<keyword evidence="3" id="KW-1185">Reference proteome</keyword>
<organism evidence="2 3">
    <name type="scientific">Sphingopyxis fribergensis</name>
    <dbReference type="NCBI Taxonomy" id="1515612"/>
    <lineage>
        <taxon>Bacteria</taxon>
        <taxon>Pseudomonadati</taxon>
        <taxon>Pseudomonadota</taxon>
        <taxon>Alphaproteobacteria</taxon>
        <taxon>Sphingomonadales</taxon>
        <taxon>Sphingomonadaceae</taxon>
        <taxon>Sphingopyxis</taxon>
    </lineage>
</organism>
<dbReference type="Proteomes" id="UP000030907">
    <property type="component" value="Chromosome"/>
</dbReference>
<proteinExistence type="predicted"/>
<dbReference type="Gene3D" id="3.10.180.10">
    <property type="entry name" value="2,3-Dihydroxybiphenyl 1,2-Dioxygenase, domain 1"/>
    <property type="match status" value="1"/>
</dbReference>
<dbReference type="RefSeq" id="WP_039575288.1">
    <property type="nucleotide sequence ID" value="NZ_CP009122.1"/>
</dbReference>